<name>A0A1F6EB22_9BACT</name>
<dbReference type="EMBL" id="MFLL01000001">
    <property type="protein sequence ID" value="OGG70780.1"/>
    <property type="molecule type" value="Genomic_DNA"/>
</dbReference>
<gene>
    <name evidence="1" type="ORF">A3C20_04650</name>
</gene>
<organism evidence="1 2">
    <name type="scientific">Candidatus Kaiserbacteria bacterium RIFCSPHIGHO2_02_FULL_55_25</name>
    <dbReference type="NCBI Taxonomy" id="1798498"/>
    <lineage>
        <taxon>Bacteria</taxon>
        <taxon>Candidatus Kaiseribacteriota</taxon>
    </lineage>
</organism>
<accession>A0A1F6EB22</accession>
<proteinExistence type="predicted"/>
<reference evidence="1 2" key="1">
    <citation type="journal article" date="2016" name="Nat. Commun.">
        <title>Thousands of microbial genomes shed light on interconnected biogeochemical processes in an aquifer system.</title>
        <authorList>
            <person name="Anantharaman K."/>
            <person name="Brown C.T."/>
            <person name="Hug L.A."/>
            <person name="Sharon I."/>
            <person name="Castelle C.J."/>
            <person name="Probst A.J."/>
            <person name="Thomas B.C."/>
            <person name="Singh A."/>
            <person name="Wilkins M.J."/>
            <person name="Karaoz U."/>
            <person name="Brodie E.L."/>
            <person name="Williams K.H."/>
            <person name="Hubbard S.S."/>
            <person name="Banfield J.F."/>
        </authorList>
    </citation>
    <scope>NUCLEOTIDE SEQUENCE [LARGE SCALE GENOMIC DNA]</scope>
</reference>
<sequence length="73" mass="8349">MDYKDRYRDGFDQVGDFNGRPGAVWLRYPHSSDYGVLPACLVGRVITRNRTNADVWFWNRGVFNVGILALQVG</sequence>
<dbReference type="Proteomes" id="UP000176914">
    <property type="component" value="Unassembled WGS sequence"/>
</dbReference>
<evidence type="ECO:0000313" key="1">
    <source>
        <dbReference type="EMBL" id="OGG70780.1"/>
    </source>
</evidence>
<protein>
    <submittedName>
        <fullName evidence="1">Uncharacterized protein</fullName>
    </submittedName>
</protein>
<dbReference type="AlphaFoldDB" id="A0A1F6EB22"/>
<evidence type="ECO:0000313" key="2">
    <source>
        <dbReference type="Proteomes" id="UP000176914"/>
    </source>
</evidence>
<comment type="caution">
    <text evidence="1">The sequence shown here is derived from an EMBL/GenBank/DDBJ whole genome shotgun (WGS) entry which is preliminary data.</text>
</comment>